<dbReference type="InterPro" id="IPR000515">
    <property type="entry name" value="MetI-like"/>
</dbReference>
<dbReference type="Pfam" id="PF00528">
    <property type="entry name" value="BPD_transp_1"/>
    <property type="match status" value="1"/>
</dbReference>
<feature type="transmembrane region" description="Helical" evidence="7">
    <location>
        <begin position="287"/>
        <end position="307"/>
    </location>
</feature>
<dbReference type="CDD" id="cd06261">
    <property type="entry name" value="TM_PBP2"/>
    <property type="match status" value="1"/>
</dbReference>
<evidence type="ECO:0000256" key="2">
    <source>
        <dbReference type="ARBA" id="ARBA00022448"/>
    </source>
</evidence>
<reference evidence="9 10" key="1">
    <citation type="submission" date="2016-11" db="EMBL/GenBank/DDBJ databases">
        <authorList>
            <person name="Jaros S."/>
            <person name="Januszkiewicz K."/>
            <person name="Wedrychowicz H."/>
        </authorList>
    </citation>
    <scope>NUCLEOTIDE SEQUENCE [LARGE SCALE GENOMIC DNA]</scope>
    <source>
        <strain evidence="9 10">DSM 100565</strain>
    </source>
</reference>
<feature type="transmembrane region" description="Helical" evidence="7">
    <location>
        <begin position="171"/>
        <end position="199"/>
    </location>
</feature>
<dbReference type="AlphaFoldDB" id="A0A1M6HPF0"/>
<keyword evidence="6 7" id="KW-0472">Membrane</keyword>
<gene>
    <name evidence="9" type="ORF">SAMN05444417_3280</name>
</gene>
<evidence type="ECO:0000256" key="7">
    <source>
        <dbReference type="RuleBase" id="RU363032"/>
    </source>
</evidence>
<keyword evidence="4 7" id="KW-0812">Transmembrane</keyword>
<dbReference type="RefSeq" id="WP_280157235.1">
    <property type="nucleotide sequence ID" value="NZ_FQYO01000007.1"/>
</dbReference>
<keyword evidence="5 7" id="KW-1133">Transmembrane helix</keyword>
<evidence type="ECO:0000313" key="9">
    <source>
        <dbReference type="EMBL" id="SHJ24069.1"/>
    </source>
</evidence>
<evidence type="ECO:0000313" key="10">
    <source>
        <dbReference type="Proteomes" id="UP000184292"/>
    </source>
</evidence>
<evidence type="ECO:0000256" key="4">
    <source>
        <dbReference type="ARBA" id="ARBA00022692"/>
    </source>
</evidence>
<feature type="transmembrane region" description="Helical" evidence="7">
    <location>
        <begin position="94"/>
        <end position="115"/>
    </location>
</feature>
<protein>
    <submittedName>
        <fullName evidence="9">Carbohydrate ABC transporter membrane protein 1, CUT1 family</fullName>
    </submittedName>
</protein>
<name>A0A1M6HPF0_9RHOB</name>
<evidence type="ECO:0000259" key="8">
    <source>
        <dbReference type="PROSITE" id="PS50928"/>
    </source>
</evidence>
<dbReference type="Gene3D" id="1.10.3720.10">
    <property type="entry name" value="MetI-like"/>
    <property type="match status" value="1"/>
</dbReference>
<accession>A0A1M6HPF0</accession>
<dbReference type="GO" id="GO:0055085">
    <property type="term" value="P:transmembrane transport"/>
    <property type="evidence" value="ECO:0007669"/>
    <property type="project" value="InterPro"/>
</dbReference>
<dbReference type="PANTHER" id="PTHR43005:SF1">
    <property type="entry name" value="SPERMIDINE_PUTRESCINE TRANSPORT SYSTEM PERMEASE PROTEIN"/>
    <property type="match status" value="1"/>
</dbReference>
<dbReference type="InterPro" id="IPR035906">
    <property type="entry name" value="MetI-like_sf"/>
</dbReference>
<dbReference type="Proteomes" id="UP000184292">
    <property type="component" value="Unassembled WGS sequence"/>
</dbReference>
<dbReference type="PANTHER" id="PTHR43005">
    <property type="entry name" value="BLR7065 PROTEIN"/>
    <property type="match status" value="1"/>
</dbReference>
<feature type="transmembrane region" description="Helical" evidence="7">
    <location>
        <begin position="127"/>
        <end position="147"/>
    </location>
</feature>
<feature type="domain" description="ABC transmembrane type-1" evidence="8">
    <location>
        <begin position="90"/>
        <end position="304"/>
    </location>
</feature>
<keyword evidence="2 7" id="KW-0813">Transport</keyword>
<proteinExistence type="inferred from homology"/>
<keyword evidence="10" id="KW-1185">Reference proteome</keyword>
<dbReference type="EMBL" id="FQYO01000007">
    <property type="protein sequence ID" value="SHJ24069.1"/>
    <property type="molecule type" value="Genomic_DNA"/>
</dbReference>
<evidence type="ECO:0000256" key="5">
    <source>
        <dbReference type="ARBA" id="ARBA00022989"/>
    </source>
</evidence>
<dbReference type="STRING" id="1447782.SAMN05444417_3280"/>
<sequence>MSAGTEHQPPGPIEETAEDLAAGGRRRRRRIDAFPYLLLIPATILTLVIVAWPLIETFRLSFTDARLGRESYVGVENYVDIFQDDFWEIMRRTFLWMGLGVTLKILMGLIGAVLLNAALPGRALFRVLIMPPWIVPIAIGVFMWSWMYNGQFGMISGLAQRFGLIDGPFEFLAYGTSAFLATVVTDVWVGTPLVALYLLAAMQSIPTELYEAAWTDGAGRWYRFRRITLPLIAPSIFTVALLSAIWTFNSFDIIWILTEGGPRGSTTTMIIDTYKTAISRFRFGEGAARAVMILVCLTAFAGVYLALMARTQRTDR</sequence>
<comment type="similarity">
    <text evidence="7">Belongs to the binding-protein-dependent transport system permease family.</text>
</comment>
<dbReference type="SUPFAM" id="SSF161098">
    <property type="entry name" value="MetI-like"/>
    <property type="match status" value="1"/>
</dbReference>
<evidence type="ECO:0000256" key="1">
    <source>
        <dbReference type="ARBA" id="ARBA00004651"/>
    </source>
</evidence>
<dbReference type="GO" id="GO:0005886">
    <property type="term" value="C:plasma membrane"/>
    <property type="evidence" value="ECO:0007669"/>
    <property type="project" value="UniProtKB-SubCell"/>
</dbReference>
<feature type="transmembrane region" description="Helical" evidence="7">
    <location>
        <begin position="227"/>
        <end position="248"/>
    </location>
</feature>
<dbReference type="PROSITE" id="PS50928">
    <property type="entry name" value="ABC_TM1"/>
    <property type="match status" value="1"/>
</dbReference>
<keyword evidence="3" id="KW-1003">Cell membrane</keyword>
<organism evidence="9 10">
    <name type="scientific">Wenxinia saemankumensis</name>
    <dbReference type="NCBI Taxonomy" id="1447782"/>
    <lineage>
        <taxon>Bacteria</taxon>
        <taxon>Pseudomonadati</taxon>
        <taxon>Pseudomonadota</taxon>
        <taxon>Alphaproteobacteria</taxon>
        <taxon>Rhodobacterales</taxon>
        <taxon>Roseobacteraceae</taxon>
        <taxon>Wenxinia</taxon>
    </lineage>
</organism>
<comment type="subcellular location">
    <subcellularLocation>
        <location evidence="1 7">Cell membrane</location>
        <topology evidence="1 7">Multi-pass membrane protein</topology>
    </subcellularLocation>
</comment>
<evidence type="ECO:0000256" key="3">
    <source>
        <dbReference type="ARBA" id="ARBA00022475"/>
    </source>
</evidence>
<evidence type="ECO:0000256" key="6">
    <source>
        <dbReference type="ARBA" id="ARBA00023136"/>
    </source>
</evidence>
<feature type="transmembrane region" description="Helical" evidence="7">
    <location>
        <begin position="34"/>
        <end position="55"/>
    </location>
</feature>